<dbReference type="GO" id="GO:0003824">
    <property type="term" value="F:catalytic activity"/>
    <property type="evidence" value="ECO:0007669"/>
    <property type="project" value="InterPro"/>
</dbReference>
<dbReference type="SUPFAM" id="SSF51621">
    <property type="entry name" value="Phosphoenolpyruvate/pyruvate domain"/>
    <property type="match status" value="1"/>
</dbReference>
<dbReference type="OMA" id="GRAENFF"/>
<dbReference type="STRING" id="105696.A0A1Y2LPT9"/>
<evidence type="ECO:0000313" key="3">
    <source>
        <dbReference type="Proteomes" id="UP000193240"/>
    </source>
</evidence>
<name>A0A1Y2LPT9_EPING</name>
<reference evidence="2 3" key="1">
    <citation type="journal article" date="2017" name="Genome Announc.">
        <title>Genome sequence of the saprophytic ascomycete Epicoccum nigrum ICMP 19927 strain isolated from New Zealand.</title>
        <authorList>
            <person name="Fokin M."/>
            <person name="Fleetwood D."/>
            <person name="Weir B.S."/>
            <person name="Villas-Boas S.G."/>
        </authorList>
    </citation>
    <scope>NUCLEOTIDE SEQUENCE [LARGE SCALE GENOMIC DNA]</scope>
    <source>
        <strain evidence="2 3">ICMP 19927</strain>
    </source>
</reference>
<dbReference type="InterPro" id="IPR015813">
    <property type="entry name" value="Pyrv/PenolPyrv_kinase-like_dom"/>
</dbReference>
<dbReference type="PANTHER" id="PTHR42905">
    <property type="entry name" value="PHOSPHOENOLPYRUVATE CARBOXYLASE"/>
    <property type="match status" value="1"/>
</dbReference>
<dbReference type="Gene3D" id="3.20.20.60">
    <property type="entry name" value="Phosphoenolpyruvate-binding domains"/>
    <property type="match status" value="1"/>
</dbReference>
<dbReference type="Proteomes" id="UP000193240">
    <property type="component" value="Unassembled WGS sequence"/>
</dbReference>
<evidence type="ECO:0000313" key="2">
    <source>
        <dbReference type="EMBL" id="OSS44918.1"/>
    </source>
</evidence>
<dbReference type="CDD" id="cd00377">
    <property type="entry name" value="ICL_PEPM"/>
    <property type="match status" value="1"/>
</dbReference>
<evidence type="ECO:0000256" key="1">
    <source>
        <dbReference type="SAM" id="MobiDB-lite"/>
    </source>
</evidence>
<sequence>MSSAILQIERQTTQRNRQIDSPRYQTRKMDREDQNTIAVLFRSLHRPGHPLVLTNVWDAISASAIASLPGTTALATASFAVAAAAGLTDDDLDLPTLLSAASAISRVATTHSLPLTVDLQDGFGAQLVDAVREVINLGAVGINLEDFGRDIGALYSVEEQCERIRRVVEVASELGVPDFVVNARTDALFTEGNVDEAIARGKAYLEAGAFNVFIWGGPKREGWGRHDVERAAKALGGRLNVTLIHGREGGLSVGEIAELGVARISVGPALMRWSIEALKGEAARILNTSEK</sequence>
<protein>
    <submittedName>
        <fullName evidence="2">Uncharacterized protein</fullName>
    </submittedName>
</protein>
<dbReference type="AlphaFoldDB" id="A0A1Y2LPT9"/>
<feature type="compositionally biased region" description="Polar residues" evidence="1">
    <location>
        <begin position="1"/>
        <end position="16"/>
    </location>
</feature>
<dbReference type="Pfam" id="PF13714">
    <property type="entry name" value="PEP_mutase"/>
    <property type="match status" value="1"/>
</dbReference>
<dbReference type="InParanoid" id="A0A1Y2LPT9"/>
<keyword evidence="3" id="KW-1185">Reference proteome</keyword>
<feature type="region of interest" description="Disordered" evidence="1">
    <location>
        <begin position="1"/>
        <end position="28"/>
    </location>
</feature>
<proteinExistence type="predicted"/>
<gene>
    <name evidence="2" type="ORF">B5807_09116</name>
</gene>
<accession>A0A1Y2LPT9</accession>
<organism evidence="2 3">
    <name type="scientific">Epicoccum nigrum</name>
    <name type="common">Soil fungus</name>
    <name type="synonym">Epicoccum purpurascens</name>
    <dbReference type="NCBI Taxonomy" id="105696"/>
    <lineage>
        <taxon>Eukaryota</taxon>
        <taxon>Fungi</taxon>
        <taxon>Dikarya</taxon>
        <taxon>Ascomycota</taxon>
        <taxon>Pezizomycotina</taxon>
        <taxon>Dothideomycetes</taxon>
        <taxon>Pleosporomycetidae</taxon>
        <taxon>Pleosporales</taxon>
        <taxon>Pleosporineae</taxon>
        <taxon>Didymellaceae</taxon>
        <taxon>Epicoccum</taxon>
    </lineage>
</organism>
<dbReference type="PANTHER" id="PTHR42905:SF16">
    <property type="entry name" value="CARBOXYPHOSPHONOENOLPYRUVATE PHOSPHONOMUTASE-LIKE PROTEIN (AFU_ORTHOLOGUE AFUA_5G07230)"/>
    <property type="match status" value="1"/>
</dbReference>
<dbReference type="InterPro" id="IPR040442">
    <property type="entry name" value="Pyrv_kinase-like_dom_sf"/>
</dbReference>
<dbReference type="InterPro" id="IPR039556">
    <property type="entry name" value="ICL/PEPM"/>
</dbReference>
<dbReference type="EMBL" id="KZ107855">
    <property type="protein sequence ID" value="OSS44918.1"/>
    <property type="molecule type" value="Genomic_DNA"/>
</dbReference>